<gene>
    <name evidence="5" type="primary">Kidins220</name>
    <name evidence="5" type="ORF">SNAT2548_LOCUS9873</name>
</gene>
<accession>A0A812KQQ0</accession>
<feature type="repeat" description="ANK" evidence="3">
    <location>
        <begin position="211"/>
        <end position="243"/>
    </location>
</feature>
<evidence type="ECO:0000256" key="2">
    <source>
        <dbReference type="ARBA" id="ARBA00023043"/>
    </source>
</evidence>
<dbReference type="Pfam" id="PF13637">
    <property type="entry name" value="Ank_4"/>
    <property type="match status" value="1"/>
</dbReference>
<evidence type="ECO:0000256" key="1">
    <source>
        <dbReference type="ARBA" id="ARBA00022737"/>
    </source>
</evidence>
<dbReference type="SUPFAM" id="SSF48403">
    <property type="entry name" value="Ankyrin repeat"/>
    <property type="match status" value="1"/>
</dbReference>
<evidence type="ECO:0000256" key="4">
    <source>
        <dbReference type="SAM" id="MobiDB-lite"/>
    </source>
</evidence>
<feature type="repeat" description="ANK" evidence="3">
    <location>
        <begin position="244"/>
        <end position="276"/>
    </location>
</feature>
<reference evidence="5" key="1">
    <citation type="submission" date="2021-02" db="EMBL/GenBank/DDBJ databases">
        <authorList>
            <person name="Dougan E. K."/>
            <person name="Rhodes N."/>
            <person name="Thang M."/>
            <person name="Chan C."/>
        </authorList>
    </citation>
    <scope>NUCLEOTIDE SEQUENCE</scope>
</reference>
<dbReference type="Gene3D" id="1.25.40.20">
    <property type="entry name" value="Ankyrin repeat-containing domain"/>
    <property type="match status" value="3"/>
</dbReference>
<feature type="repeat" description="ANK" evidence="3">
    <location>
        <begin position="277"/>
        <end position="309"/>
    </location>
</feature>
<evidence type="ECO:0000313" key="6">
    <source>
        <dbReference type="Proteomes" id="UP000604046"/>
    </source>
</evidence>
<dbReference type="PANTHER" id="PTHR24166">
    <property type="entry name" value="ROLLING PEBBLES, ISOFORM B"/>
    <property type="match status" value="1"/>
</dbReference>
<keyword evidence="6" id="KW-1185">Reference proteome</keyword>
<dbReference type="InterPro" id="IPR050889">
    <property type="entry name" value="Dendritic_Spine_Reg/Scaffold"/>
</dbReference>
<evidence type="ECO:0000256" key="3">
    <source>
        <dbReference type="PROSITE-ProRule" id="PRU00023"/>
    </source>
</evidence>
<dbReference type="CDD" id="cd17039">
    <property type="entry name" value="Ubl_ubiquitin_like"/>
    <property type="match status" value="1"/>
</dbReference>
<comment type="caution">
    <text evidence="5">The sequence shown here is derived from an EMBL/GenBank/DDBJ whole genome shotgun (WGS) entry which is preliminary data.</text>
</comment>
<keyword evidence="2 3" id="KW-0040">ANK repeat</keyword>
<organism evidence="5 6">
    <name type="scientific">Symbiodinium natans</name>
    <dbReference type="NCBI Taxonomy" id="878477"/>
    <lineage>
        <taxon>Eukaryota</taxon>
        <taxon>Sar</taxon>
        <taxon>Alveolata</taxon>
        <taxon>Dinophyceae</taxon>
        <taxon>Suessiales</taxon>
        <taxon>Symbiodiniaceae</taxon>
        <taxon>Symbiodinium</taxon>
    </lineage>
</organism>
<sequence>MIRVWNVSGEQLAAEKMEALAGMDGMNPIDSMKRHLRDQHGLPICMQQLMHEGSQLEDGAWPDPPVDVQLVLVPVSALRGKQHVEAVCELTSYAAVHNDVKVARLLLETAVSSSGNKKARLEPPPALPPARPSQRELRRLRRLHNDKFKFSWPDLHQALLGACEHGHLEIMRLLLEYVDGSRCAAVLDCALARRHAQIVRLLSGAGCKDGYGNTALIRASTEDQVETVAVLLEAGTDLDERNSYGNTALIRASNNNRIESARLLLRAGADKDSSNISGRTALICAAAKGHLDIACLLVEAGADKDMRDASGQTALLHASNNGHDEIVRLLAPGEDLT</sequence>
<dbReference type="InterPro" id="IPR036770">
    <property type="entry name" value="Ankyrin_rpt-contain_sf"/>
</dbReference>
<dbReference type="PANTHER" id="PTHR24166:SF48">
    <property type="entry name" value="PROTEIN VAPYRIN"/>
    <property type="match status" value="1"/>
</dbReference>
<keyword evidence="1" id="KW-0677">Repeat</keyword>
<dbReference type="SMART" id="SM00248">
    <property type="entry name" value="ANK"/>
    <property type="match status" value="5"/>
</dbReference>
<proteinExistence type="predicted"/>
<dbReference type="PROSITE" id="PS50088">
    <property type="entry name" value="ANK_REPEAT"/>
    <property type="match status" value="3"/>
</dbReference>
<dbReference type="EMBL" id="CAJNDS010000791">
    <property type="protein sequence ID" value="CAE7234298.1"/>
    <property type="molecule type" value="Genomic_DNA"/>
</dbReference>
<dbReference type="AlphaFoldDB" id="A0A812KQQ0"/>
<dbReference type="PROSITE" id="PS50297">
    <property type="entry name" value="ANK_REP_REGION"/>
    <property type="match status" value="3"/>
</dbReference>
<dbReference type="Pfam" id="PF12796">
    <property type="entry name" value="Ank_2"/>
    <property type="match status" value="1"/>
</dbReference>
<feature type="compositionally biased region" description="Pro residues" evidence="4">
    <location>
        <begin position="122"/>
        <end position="131"/>
    </location>
</feature>
<name>A0A812KQQ0_9DINO</name>
<protein>
    <submittedName>
        <fullName evidence="5">Kidins220 protein</fullName>
    </submittedName>
</protein>
<dbReference type="OrthoDB" id="10264606at2759"/>
<evidence type="ECO:0000313" key="5">
    <source>
        <dbReference type="EMBL" id="CAE7234298.1"/>
    </source>
</evidence>
<dbReference type="Proteomes" id="UP000604046">
    <property type="component" value="Unassembled WGS sequence"/>
</dbReference>
<dbReference type="InterPro" id="IPR002110">
    <property type="entry name" value="Ankyrin_rpt"/>
</dbReference>
<feature type="region of interest" description="Disordered" evidence="4">
    <location>
        <begin position="114"/>
        <end position="133"/>
    </location>
</feature>